<dbReference type="Gene3D" id="3.40.630.30">
    <property type="match status" value="1"/>
</dbReference>
<dbReference type="Gene3D" id="1.10.10.10">
    <property type="entry name" value="Winged helix-like DNA-binding domain superfamily/Winged helix DNA-binding domain"/>
    <property type="match status" value="1"/>
</dbReference>
<evidence type="ECO:0000256" key="1">
    <source>
        <dbReference type="ARBA" id="ARBA00022679"/>
    </source>
</evidence>
<dbReference type="RefSeq" id="WP_343891719.1">
    <property type="nucleotide sequence ID" value="NZ_BAAAEH010000047.1"/>
</dbReference>
<keyword evidence="1" id="KW-0808">Transferase</keyword>
<gene>
    <name evidence="3" type="ORF">ABC974_05440</name>
</gene>
<dbReference type="InterPro" id="IPR000835">
    <property type="entry name" value="HTH_MarR-typ"/>
</dbReference>
<dbReference type="PANTHER" id="PTHR13947">
    <property type="entry name" value="GNAT FAMILY N-ACETYLTRANSFERASE"/>
    <property type="match status" value="1"/>
</dbReference>
<dbReference type="InterPro" id="IPR050769">
    <property type="entry name" value="NAT_camello-type"/>
</dbReference>
<dbReference type="CDD" id="cd04301">
    <property type="entry name" value="NAT_SF"/>
    <property type="match status" value="1"/>
</dbReference>
<dbReference type="InterPro" id="IPR036388">
    <property type="entry name" value="WH-like_DNA-bd_sf"/>
</dbReference>
<dbReference type="InterPro" id="IPR036390">
    <property type="entry name" value="WH_DNA-bd_sf"/>
</dbReference>
<protein>
    <submittedName>
        <fullName evidence="3">Helix-turn-helix domain-containing GNAT family N-acetyltransferase</fullName>
    </submittedName>
</protein>
<comment type="caution">
    <text evidence="3">The sequence shown here is derived from an EMBL/GenBank/DDBJ whole genome shotgun (WGS) entry which is preliminary data.</text>
</comment>
<evidence type="ECO:0000313" key="3">
    <source>
        <dbReference type="EMBL" id="MEN2789061.1"/>
    </source>
</evidence>
<dbReference type="InterPro" id="IPR000182">
    <property type="entry name" value="GNAT_dom"/>
</dbReference>
<dbReference type="SMART" id="SM00347">
    <property type="entry name" value="HTH_MARR"/>
    <property type="match status" value="1"/>
</dbReference>
<name>A0ABU9XZS0_9SPHN</name>
<feature type="domain" description="N-acetyltransferase" evidence="2">
    <location>
        <begin position="145"/>
        <end position="302"/>
    </location>
</feature>
<dbReference type="SUPFAM" id="SSF55729">
    <property type="entry name" value="Acyl-CoA N-acyltransferases (Nat)"/>
    <property type="match status" value="1"/>
</dbReference>
<organism evidence="3 4">
    <name type="scientific">Sphingomonas oligophenolica</name>
    <dbReference type="NCBI Taxonomy" id="301154"/>
    <lineage>
        <taxon>Bacteria</taxon>
        <taxon>Pseudomonadati</taxon>
        <taxon>Pseudomonadota</taxon>
        <taxon>Alphaproteobacteria</taxon>
        <taxon>Sphingomonadales</taxon>
        <taxon>Sphingomonadaceae</taxon>
        <taxon>Sphingomonas</taxon>
    </lineage>
</organism>
<evidence type="ECO:0000313" key="4">
    <source>
        <dbReference type="Proteomes" id="UP001419910"/>
    </source>
</evidence>
<dbReference type="InterPro" id="IPR016181">
    <property type="entry name" value="Acyl_CoA_acyltransferase"/>
</dbReference>
<dbReference type="Pfam" id="PF00583">
    <property type="entry name" value="Acetyltransf_1"/>
    <property type="match status" value="1"/>
</dbReference>
<sequence>MDTTLLSLRAFNRFYTHFSGALDAHFLGSDMSLAEARLLYEIATRDQPVAVELQEVLGLDAGYASRMLRKFEARGWIERGRGEDARRRPIALTATGRAAFADLDTRQRAVLETRIGPLGDSDRRTLVTALDTARGLLSNGAKGGYTVRTFTTGDMGMITARQAIVYRESNDWGAPMEVLLGEVTARFLRDYRDGRDQCWVAESGGVMAGSVFVVDAGDGVAQLRLLYVEPWARGMGIGGDLVARCVSFAREAGYTTLRLWTHTVLESARRIYAGAGFRIVSTEVHHEFGRPEQGEIWELALK</sequence>
<dbReference type="PANTHER" id="PTHR13947:SF37">
    <property type="entry name" value="LD18367P"/>
    <property type="match status" value="1"/>
</dbReference>
<keyword evidence="4" id="KW-1185">Reference proteome</keyword>
<evidence type="ECO:0000259" key="2">
    <source>
        <dbReference type="PROSITE" id="PS51186"/>
    </source>
</evidence>
<dbReference type="PROSITE" id="PS51186">
    <property type="entry name" value="GNAT"/>
    <property type="match status" value="1"/>
</dbReference>
<proteinExistence type="predicted"/>
<dbReference type="Proteomes" id="UP001419910">
    <property type="component" value="Unassembled WGS sequence"/>
</dbReference>
<dbReference type="Pfam" id="PF12802">
    <property type="entry name" value="MarR_2"/>
    <property type="match status" value="1"/>
</dbReference>
<accession>A0ABU9XZS0</accession>
<dbReference type="EMBL" id="JBDIME010000003">
    <property type="protein sequence ID" value="MEN2789061.1"/>
    <property type="molecule type" value="Genomic_DNA"/>
</dbReference>
<dbReference type="SUPFAM" id="SSF46785">
    <property type="entry name" value="Winged helix' DNA-binding domain"/>
    <property type="match status" value="1"/>
</dbReference>
<reference evidence="3 4" key="1">
    <citation type="submission" date="2024-05" db="EMBL/GenBank/DDBJ databases">
        <authorList>
            <person name="Liu Q."/>
            <person name="Xin Y.-H."/>
        </authorList>
    </citation>
    <scope>NUCLEOTIDE SEQUENCE [LARGE SCALE GENOMIC DNA]</scope>
    <source>
        <strain evidence="3 4">CGMCC 1.10181</strain>
    </source>
</reference>